<feature type="transmembrane region" description="Helical" evidence="1">
    <location>
        <begin position="134"/>
        <end position="154"/>
    </location>
</feature>
<organism evidence="2 3">
    <name type="scientific">Dacryopinax primogenitus (strain DJM 731)</name>
    <name type="common">Brown rot fungus</name>
    <dbReference type="NCBI Taxonomy" id="1858805"/>
    <lineage>
        <taxon>Eukaryota</taxon>
        <taxon>Fungi</taxon>
        <taxon>Dikarya</taxon>
        <taxon>Basidiomycota</taxon>
        <taxon>Agaricomycotina</taxon>
        <taxon>Dacrymycetes</taxon>
        <taxon>Dacrymycetales</taxon>
        <taxon>Dacrymycetaceae</taxon>
        <taxon>Dacryopinax</taxon>
    </lineage>
</organism>
<dbReference type="AlphaFoldDB" id="M5GAK8"/>
<gene>
    <name evidence="2" type="ORF">DACRYDRAFT_103880</name>
</gene>
<sequence length="210" mass="23618">MQEALISDTVNALPLAEWKEFTRTVLTCAYMALADMLMTWRCWIVWNRRLCVVALPIVLPISCKVMMVLFLRAIYLSTDSIEGIFAQSLSHWFTPILVLTLCQNLLVTCLIFLRVRRMNSILTTRTGSAPFRPILATILESGILYSSTLFIWLINSSANGRLRYGRGSTSFSVASSSTSVSADILRSVPYLRQIFGHEQRLDTSIQDPGS</sequence>
<keyword evidence="1" id="KW-0472">Membrane</keyword>
<evidence type="ECO:0000313" key="3">
    <source>
        <dbReference type="Proteomes" id="UP000030653"/>
    </source>
</evidence>
<feature type="transmembrane region" description="Helical" evidence="1">
    <location>
        <begin position="50"/>
        <end position="72"/>
    </location>
</feature>
<dbReference type="RefSeq" id="XP_040632289.1">
    <property type="nucleotide sequence ID" value="XM_040767832.1"/>
</dbReference>
<accession>M5GAK8</accession>
<name>M5GAK8_DACPD</name>
<keyword evidence="3" id="KW-1185">Reference proteome</keyword>
<protein>
    <submittedName>
        <fullName evidence="2">Uncharacterized protein</fullName>
    </submittedName>
</protein>
<dbReference type="OMA" id="WSHAFAI"/>
<dbReference type="GeneID" id="63682894"/>
<dbReference type="EMBL" id="JH795856">
    <property type="protein sequence ID" value="EJU05395.1"/>
    <property type="molecule type" value="Genomic_DNA"/>
</dbReference>
<keyword evidence="1" id="KW-0812">Transmembrane</keyword>
<evidence type="ECO:0000256" key="1">
    <source>
        <dbReference type="SAM" id="Phobius"/>
    </source>
</evidence>
<evidence type="ECO:0000313" key="2">
    <source>
        <dbReference type="EMBL" id="EJU05395.1"/>
    </source>
</evidence>
<dbReference type="OrthoDB" id="3038148at2759"/>
<feature type="transmembrane region" description="Helical" evidence="1">
    <location>
        <begin position="92"/>
        <end position="113"/>
    </location>
</feature>
<dbReference type="Proteomes" id="UP000030653">
    <property type="component" value="Unassembled WGS sequence"/>
</dbReference>
<dbReference type="HOGENOM" id="CLU_1310076_0_0_1"/>
<dbReference type="STRING" id="1858805.M5GAK8"/>
<keyword evidence="1" id="KW-1133">Transmembrane helix</keyword>
<reference evidence="2 3" key="1">
    <citation type="journal article" date="2012" name="Science">
        <title>The Paleozoic origin of enzymatic lignin decomposition reconstructed from 31 fungal genomes.</title>
        <authorList>
            <person name="Floudas D."/>
            <person name="Binder M."/>
            <person name="Riley R."/>
            <person name="Barry K."/>
            <person name="Blanchette R.A."/>
            <person name="Henrissat B."/>
            <person name="Martinez A.T."/>
            <person name="Otillar R."/>
            <person name="Spatafora J.W."/>
            <person name="Yadav J.S."/>
            <person name="Aerts A."/>
            <person name="Benoit I."/>
            <person name="Boyd A."/>
            <person name="Carlson A."/>
            <person name="Copeland A."/>
            <person name="Coutinho P.M."/>
            <person name="de Vries R.P."/>
            <person name="Ferreira P."/>
            <person name="Findley K."/>
            <person name="Foster B."/>
            <person name="Gaskell J."/>
            <person name="Glotzer D."/>
            <person name="Gorecki P."/>
            <person name="Heitman J."/>
            <person name="Hesse C."/>
            <person name="Hori C."/>
            <person name="Igarashi K."/>
            <person name="Jurgens J.A."/>
            <person name="Kallen N."/>
            <person name="Kersten P."/>
            <person name="Kohler A."/>
            <person name="Kuees U."/>
            <person name="Kumar T.K.A."/>
            <person name="Kuo A."/>
            <person name="LaButti K."/>
            <person name="Larrondo L.F."/>
            <person name="Lindquist E."/>
            <person name="Ling A."/>
            <person name="Lombard V."/>
            <person name="Lucas S."/>
            <person name="Lundell T."/>
            <person name="Martin R."/>
            <person name="McLaughlin D.J."/>
            <person name="Morgenstern I."/>
            <person name="Morin E."/>
            <person name="Murat C."/>
            <person name="Nagy L.G."/>
            <person name="Nolan M."/>
            <person name="Ohm R.A."/>
            <person name="Patyshakuliyeva A."/>
            <person name="Rokas A."/>
            <person name="Ruiz-Duenas F.J."/>
            <person name="Sabat G."/>
            <person name="Salamov A."/>
            <person name="Samejima M."/>
            <person name="Schmutz J."/>
            <person name="Slot J.C."/>
            <person name="St John F."/>
            <person name="Stenlid J."/>
            <person name="Sun H."/>
            <person name="Sun S."/>
            <person name="Syed K."/>
            <person name="Tsang A."/>
            <person name="Wiebenga A."/>
            <person name="Young D."/>
            <person name="Pisabarro A."/>
            <person name="Eastwood D.C."/>
            <person name="Martin F."/>
            <person name="Cullen D."/>
            <person name="Grigoriev I.V."/>
            <person name="Hibbett D.S."/>
        </authorList>
    </citation>
    <scope>NUCLEOTIDE SEQUENCE [LARGE SCALE GENOMIC DNA]</scope>
    <source>
        <strain evidence="2 3">DJM-731 SS1</strain>
    </source>
</reference>
<proteinExistence type="predicted"/>